<feature type="non-terminal residue" evidence="2">
    <location>
        <position position="1"/>
    </location>
</feature>
<gene>
    <name evidence="2" type="ORF">PBRA_001786</name>
</gene>
<dbReference type="EMBL" id="CDSF01000101">
    <property type="protein sequence ID" value="CEP00732.1"/>
    <property type="molecule type" value="Genomic_DNA"/>
</dbReference>
<reference evidence="2 3" key="1">
    <citation type="submission" date="2015-02" db="EMBL/GenBank/DDBJ databases">
        <authorList>
            <person name="Chooi Y.-H."/>
        </authorList>
    </citation>
    <scope>NUCLEOTIDE SEQUENCE [LARGE SCALE GENOMIC DNA]</scope>
    <source>
        <strain evidence="2">E3</strain>
    </source>
</reference>
<accession>A0A0G4IZR8</accession>
<organism evidence="2 3">
    <name type="scientific">Plasmodiophora brassicae</name>
    <name type="common">Clubroot disease agent</name>
    <dbReference type="NCBI Taxonomy" id="37360"/>
    <lineage>
        <taxon>Eukaryota</taxon>
        <taxon>Sar</taxon>
        <taxon>Rhizaria</taxon>
        <taxon>Endomyxa</taxon>
        <taxon>Phytomyxea</taxon>
        <taxon>Plasmodiophorida</taxon>
        <taxon>Plasmodiophoridae</taxon>
        <taxon>Plasmodiophora</taxon>
    </lineage>
</organism>
<feature type="transmembrane region" description="Helical" evidence="1">
    <location>
        <begin position="49"/>
        <end position="75"/>
    </location>
</feature>
<evidence type="ECO:0000313" key="2">
    <source>
        <dbReference type="EMBL" id="CEP00732.1"/>
    </source>
</evidence>
<evidence type="ECO:0000256" key="1">
    <source>
        <dbReference type="SAM" id="Phobius"/>
    </source>
</evidence>
<evidence type="ECO:0000313" key="3">
    <source>
        <dbReference type="Proteomes" id="UP000039324"/>
    </source>
</evidence>
<protein>
    <submittedName>
        <fullName evidence="2">Uncharacterized protein</fullName>
    </submittedName>
</protein>
<dbReference type="Proteomes" id="UP000039324">
    <property type="component" value="Unassembled WGS sequence"/>
</dbReference>
<keyword evidence="1" id="KW-0472">Membrane</keyword>
<keyword evidence="1" id="KW-1133">Transmembrane helix</keyword>
<keyword evidence="1" id="KW-0812">Transmembrane</keyword>
<name>A0A0G4IZR8_PLABS</name>
<proteinExistence type="predicted"/>
<sequence length="100" mass="10712">LCCGPAPGADRHYSTHAPGNAILYATVGRVSQQSVGNNGRDDSRVTAHVLGITFAAHMRISVILLVIMVLLAYIAKAGDVELEVEHGDGHIDHREESHCE</sequence>
<dbReference type="AlphaFoldDB" id="A0A0G4IZR8"/>
<keyword evidence="3" id="KW-1185">Reference proteome</keyword>